<dbReference type="Proteomes" id="UP000283634">
    <property type="component" value="Unassembled WGS sequence"/>
</dbReference>
<keyword evidence="2" id="KW-1185">Reference proteome</keyword>
<evidence type="ECO:0000313" key="2">
    <source>
        <dbReference type="Proteomes" id="UP000283634"/>
    </source>
</evidence>
<dbReference type="AlphaFoldDB" id="A0A3R7KPJ6"/>
<dbReference type="RefSeq" id="XP_029241947.1">
    <property type="nucleotide sequence ID" value="XM_029378233.1"/>
</dbReference>
<protein>
    <submittedName>
        <fullName evidence="1">Uncharacterized protein</fullName>
    </submittedName>
</protein>
<sequence length="207" mass="22465">MYTSTGSAALISRHAVGRSSLNSPQMQQSYQLCFTWHTPPPAKIFGTSLHSIQKVQSSSVTLLPSGKHTALTLKYSSHRLSFFTSVPRPLLAGTPSVAYLHQAEIKFLKAPGTPDRVAAMQPQPHLRVAILQIRHCLVNGVIHKLFVGCIVAGGAEHRDKVLLIVEDHAPKQGIATVQRFPQEKIKVGGGETSEVLQKLKGIPADNL</sequence>
<reference evidence="1 2" key="1">
    <citation type="journal article" date="2018" name="BMC Genomics">
        <title>Genomic comparison of Trypanosoma conorhini and Trypanosoma rangeli to Trypanosoma cruzi strains of high and low virulence.</title>
        <authorList>
            <person name="Bradwell K.R."/>
            <person name="Koparde V.N."/>
            <person name="Matveyev A.V."/>
            <person name="Serrano M.G."/>
            <person name="Alves J.M."/>
            <person name="Parikh H."/>
            <person name="Huang B."/>
            <person name="Lee V."/>
            <person name="Espinosa-Alvarez O."/>
            <person name="Ortiz P.A."/>
            <person name="Costa-Martins A.G."/>
            <person name="Teixeira M.M."/>
            <person name="Buck G.A."/>
        </authorList>
    </citation>
    <scope>NUCLEOTIDE SEQUENCE [LARGE SCALE GENOMIC DNA]</scope>
    <source>
        <strain evidence="1 2">AM80</strain>
    </source>
</reference>
<accession>A0A3R7KPJ6</accession>
<organism evidence="1 2">
    <name type="scientific">Trypanosoma rangeli</name>
    <dbReference type="NCBI Taxonomy" id="5698"/>
    <lineage>
        <taxon>Eukaryota</taxon>
        <taxon>Discoba</taxon>
        <taxon>Euglenozoa</taxon>
        <taxon>Kinetoplastea</taxon>
        <taxon>Metakinetoplastina</taxon>
        <taxon>Trypanosomatida</taxon>
        <taxon>Trypanosomatidae</taxon>
        <taxon>Trypanosoma</taxon>
        <taxon>Herpetosoma</taxon>
    </lineage>
</organism>
<proteinExistence type="predicted"/>
<gene>
    <name evidence="1" type="ORF">TraAM80_01180</name>
</gene>
<name>A0A3R7KPJ6_TRYRA</name>
<dbReference type="EMBL" id="MKGL01000023">
    <property type="protein sequence ID" value="RNF11053.1"/>
    <property type="molecule type" value="Genomic_DNA"/>
</dbReference>
<evidence type="ECO:0000313" key="1">
    <source>
        <dbReference type="EMBL" id="RNF11053.1"/>
    </source>
</evidence>
<comment type="caution">
    <text evidence="1">The sequence shown here is derived from an EMBL/GenBank/DDBJ whole genome shotgun (WGS) entry which is preliminary data.</text>
</comment>
<dbReference type="GeneID" id="40325113"/>